<protein>
    <recommendedName>
        <fullName evidence="4">DUF1648 domain-containing protein</fullName>
    </recommendedName>
</protein>
<accession>A0ABV2PH90</accession>
<evidence type="ECO:0000313" key="3">
    <source>
        <dbReference type="Proteomes" id="UP001549363"/>
    </source>
</evidence>
<dbReference type="EMBL" id="JBEPSB010000004">
    <property type="protein sequence ID" value="MET4560151.1"/>
    <property type="molecule type" value="Genomic_DNA"/>
</dbReference>
<feature type="transmembrane region" description="Helical" evidence="1">
    <location>
        <begin position="80"/>
        <end position="98"/>
    </location>
</feature>
<gene>
    <name evidence="2" type="ORF">ABIA69_001295</name>
</gene>
<name>A0ABV2PH90_9BACI</name>
<sequence>MTKRKIKDYFNQSFFNNNMQQYMIICAFILALVALWFVPAEISIHFNSLNYTDIKVTKYIGFFPIFMTITYLVRHIHWRTYLLLYFLCILHLILIWLAL</sequence>
<comment type="caution">
    <text evidence="2">The sequence shown here is derived from an EMBL/GenBank/DDBJ whole genome shotgun (WGS) entry which is preliminary data.</text>
</comment>
<feature type="transmembrane region" description="Helical" evidence="1">
    <location>
        <begin position="56"/>
        <end position="73"/>
    </location>
</feature>
<evidence type="ECO:0000256" key="1">
    <source>
        <dbReference type="SAM" id="Phobius"/>
    </source>
</evidence>
<evidence type="ECO:0008006" key="4">
    <source>
        <dbReference type="Google" id="ProtNLM"/>
    </source>
</evidence>
<keyword evidence="3" id="KW-1185">Reference proteome</keyword>
<dbReference type="Proteomes" id="UP001549363">
    <property type="component" value="Unassembled WGS sequence"/>
</dbReference>
<keyword evidence="1" id="KW-0472">Membrane</keyword>
<keyword evidence="1" id="KW-1133">Transmembrane helix</keyword>
<organism evidence="2 3">
    <name type="scientific">Lysinibacillus parviboronicapiens</name>
    <dbReference type="NCBI Taxonomy" id="436516"/>
    <lineage>
        <taxon>Bacteria</taxon>
        <taxon>Bacillati</taxon>
        <taxon>Bacillota</taxon>
        <taxon>Bacilli</taxon>
        <taxon>Bacillales</taxon>
        <taxon>Bacillaceae</taxon>
        <taxon>Lysinibacillus</taxon>
    </lineage>
</organism>
<proteinExistence type="predicted"/>
<evidence type="ECO:0000313" key="2">
    <source>
        <dbReference type="EMBL" id="MET4560151.1"/>
    </source>
</evidence>
<keyword evidence="1" id="KW-0812">Transmembrane</keyword>
<reference evidence="2 3" key="1">
    <citation type="submission" date="2024-06" db="EMBL/GenBank/DDBJ databases">
        <title>Sorghum-associated microbial communities from plants grown in Nebraska, USA.</title>
        <authorList>
            <person name="Schachtman D."/>
        </authorList>
    </citation>
    <scope>NUCLEOTIDE SEQUENCE [LARGE SCALE GENOMIC DNA]</scope>
    <source>
        <strain evidence="2 3">736</strain>
    </source>
</reference>